<dbReference type="RefSeq" id="WP_004984426.1">
    <property type="nucleotide sequence ID" value="NZ_CP045099.1"/>
</dbReference>
<name>A0A2W5RP03_ACIJO</name>
<dbReference type="GeneID" id="56340306"/>
<dbReference type="AlphaFoldDB" id="A0A2W5RP03"/>
<dbReference type="Proteomes" id="UP000249282">
    <property type="component" value="Unassembled WGS sequence"/>
</dbReference>
<protein>
    <recommendedName>
        <fullName evidence="3">Phage head completion protein (GPL)</fullName>
    </recommendedName>
</protein>
<dbReference type="InterPro" id="IPR009225">
    <property type="entry name" value="Phage_head_completion_GpL"/>
</dbReference>
<organism evidence="1 2">
    <name type="scientific">Acinetobacter johnsonii</name>
    <dbReference type="NCBI Taxonomy" id="40214"/>
    <lineage>
        <taxon>Bacteria</taxon>
        <taxon>Pseudomonadati</taxon>
        <taxon>Pseudomonadota</taxon>
        <taxon>Gammaproteobacteria</taxon>
        <taxon>Moraxellales</taxon>
        <taxon>Moraxellaceae</taxon>
        <taxon>Acinetobacter</taxon>
    </lineage>
</organism>
<sequence>MLLNESVSEQVVQNPEADRPNVSITDLLGTVRLDKSKGQDLLAEKITLAMDMINDQVLLLKIETEAQIRKYKRAVCYEAAALICEDNLDFDTTTTGQSRGENQQAKTQSLRRVVNHTIADLTNQKRNRIKLV</sequence>
<accession>A0A2W5RP03</accession>
<comment type="caution">
    <text evidence="1">The sequence shown here is derived from an EMBL/GenBank/DDBJ whole genome shotgun (WGS) entry which is preliminary data.</text>
</comment>
<dbReference type="EMBL" id="QFQJ01000020">
    <property type="protein sequence ID" value="PZQ92338.1"/>
    <property type="molecule type" value="Genomic_DNA"/>
</dbReference>
<gene>
    <name evidence="1" type="ORF">DI542_05620</name>
</gene>
<dbReference type="Pfam" id="PF05926">
    <property type="entry name" value="Phage_GPL"/>
    <property type="match status" value="1"/>
</dbReference>
<reference evidence="1 2" key="1">
    <citation type="submission" date="2017-11" db="EMBL/GenBank/DDBJ databases">
        <title>Infants hospitalized years apart are colonized by the same room-sourced microbial strains.</title>
        <authorList>
            <person name="Brooks B."/>
            <person name="Olm M.R."/>
            <person name="Firek B.A."/>
            <person name="Baker R."/>
            <person name="Thomas B.C."/>
            <person name="Morowitz M.J."/>
            <person name="Banfield J.F."/>
        </authorList>
    </citation>
    <scope>NUCLEOTIDE SEQUENCE [LARGE SCALE GENOMIC DNA]</scope>
    <source>
        <strain evidence="1">S2_003_000_R3_20</strain>
    </source>
</reference>
<evidence type="ECO:0000313" key="1">
    <source>
        <dbReference type="EMBL" id="PZQ92338.1"/>
    </source>
</evidence>
<proteinExistence type="predicted"/>
<evidence type="ECO:0008006" key="3">
    <source>
        <dbReference type="Google" id="ProtNLM"/>
    </source>
</evidence>
<evidence type="ECO:0000313" key="2">
    <source>
        <dbReference type="Proteomes" id="UP000249282"/>
    </source>
</evidence>